<evidence type="ECO:0000313" key="2">
    <source>
        <dbReference type="EMBL" id="KAE9457467.1"/>
    </source>
</evidence>
<proteinExistence type="predicted"/>
<accession>A0A6A4LSH0</accession>
<protein>
    <submittedName>
        <fullName evidence="2">Uncharacterized protein</fullName>
    </submittedName>
</protein>
<dbReference type="Proteomes" id="UP000428333">
    <property type="component" value="Linkage Group LG06"/>
</dbReference>
<name>A0A6A4LSH0_9ERIC</name>
<comment type="caution">
    <text evidence="2">The sequence shown here is derived from an EMBL/GenBank/DDBJ whole genome shotgun (WGS) entry which is preliminary data.</text>
</comment>
<gene>
    <name evidence="2" type="ORF">C3L33_10637</name>
</gene>
<keyword evidence="3" id="KW-1185">Reference proteome</keyword>
<reference evidence="2 3" key="1">
    <citation type="journal article" date="2019" name="Genome Biol. Evol.">
        <title>The Rhododendron genome and chromosomal organization provide insight into shared whole-genome duplications across the heath family (Ericaceae).</title>
        <authorList>
            <person name="Soza V.L."/>
            <person name="Lindsley D."/>
            <person name="Waalkes A."/>
            <person name="Ramage E."/>
            <person name="Patwardhan R.P."/>
            <person name="Burton J.N."/>
            <person name="Adey A."/>
            <person name="Kumar A."/>
            <person name="Qiu R."/>
            <person name="Shendure J."/>
            <person name="Hall B."/>
        </authorList>
    </citation>
    <scope>NUCLEOTIDE SEQUENCE [LARGE SCALE GENOMIC DNA]</scope>
    <source>
        <strain evidence="2">RSF 1966-606</strain>
    </source>
</reference>
<feature type="non-terminal residue" evidence="2">
    <location>
        <position position="1"/>
    </location>
</feature>
<organism evidence="2 3">
    <name type="scientific">Rhododendron williamsianum</name>
    <dbReference type="NCBI Taxonomy" id="262921"/>
    <lineage>
        <taxon>Eukaryota</taxon>
        <taxon>Viridiplantae</taxon>
        <taxon>Streptophyta</taxon>
        <taxon>Embryophyta</taxon>
        <taxon>Tracheophyta</taxon>
        <taxon>Spermatophyta</taxon>
        <taxon>Magnoliopsida</taxon>
        <taxon>eudicotyledons</taxon>
        <taxon>Gunneridae</taxon>
        <taxon>Pentapetalae</taxon>
        <taxon>asterids</taxon>
        <taxon>Ericales</taxon>
        <taxon>Ericaceae</taxon>
        <taxon>Ericoideae</taxon>
        <taxon>Rhodoreae</taxon>
        <taxon>Rhododendron</taxon>
    </lineage>
</organism>
<sequence>MIYTVEEIPLYDSAEDEPSLMVPKDKSSFRHEFLAIGKNDSPVVIGGSAGAEHRLGSHVAVVEPLHSFSAGVANNIVKTEVSEEDKLYFQDTRQTFPPRNVLISRIQSSSACRNYQIGSGAVPKKRSHFANKKSKHNSGKQLDGKHVAQLFTSKKAQEEIIKCEEIKFLAASKLNSSYDDIRPAIEEHERDSQDNVDISAAMTWIGACCSKLKADFDFHFSIVKNVVCPPPAQAPSSAAKPSEEADNETGMKYLTH</sequence>
<dbReference type="OrthoDB" id="2422440at2759"/>
<feature type="region of interest" description="Disordered" evidence="1">
    <location>
        <begin position="232"/>
        <end position="256"/>
    </location>
</feature>
<dbReference type="EMBL" id="QEFC01001496">
    <property type="protein sequence ID" value="KAE9457467.1"/>
    <property type="molecule type" value="Genomic_DNA"/>
</dbReference>
<dbReference type="AlphaFoldDB" id="A0A6A4LSH0"/>
<evidence type="ECO:0000256" key="1">
    <source>
        <dbReference type="SAM" id="MobiDB-lite"/>
    </source>
</evidence>
<evidence type="ECO:0000313" key="3">
    <source>
        <dbReference type="Proteomes" id="UP000428333"/>
    </source>
</evidence>